<evidence type="ECO:0000256" key="3">
    <source>
        <dbReference type="ARBA" id="ARBA00022691"/>
    </source>
</evidence>
<dbReference type="Proteomes" id="UP000244162">
    <property type="component" value="Unassembled WGS sequence"/>
</dbReference>
<comment type="similarity">
    <text evidence="5">Belongs to the class I-like SAM-binding methyltransferase superfamily. RsmB/NOP family.</text>
</comment>
<dbReference type="AlphaFoldDB" id="A0A2T5FWL3"/>
<organism evidence="7 8">
    <name type="scientific">Sphingomonas oleivorans</name>
    <dbReference type="NCBI Taxonomy" id="1735121"/>
    <lineage>
        <taxon>Bacteria</taxon>
        <taxon>Pseudomonadati</taxon>
        <taxon>Pseudomonadota</taxon>
        <taxon>Alphaproteobacteria</taxon>
        <taxon>Sphingomonadales</taxon>
        <taxon>Sphingomonadaceae</taxon>
        <taxon>Sphingomonas</taxon>
    </lineage>
</organism>
<dbReference type="InterPro" id="IPR029063">
    <property type="entry name" value="SAM-dependent_MTases_sf"/>
</dbReference>
<accession>A0A2T5FWL3</accession>
<dbReference type="EMBL" id="NWBU01000010">
    <property type="protein sequence ID" value="PTQ10153.1"/>
    <property type="molecule type" value="Genomic_DNA"/>
</dbReference>
<evidence type="ECO:0000256" key="5">
    <source>
        <dbReference type="PROSITE-ProRule" id="PRU01023"/>
    </source>
</evidence>
<keyword evidence="2 5" id="KW-0808">Transferase</keyword>
<dbReference type="OrthoDB" id="9810297at2"/>
<dbReference type="Gene3D" id="3.40.50.150">
    <property type="entry name" value="Vaccinia Virus protein VP39"/>
    <property type="match status" value="1"/>
</dbReference>
<keyword evidence="4 5" id="KW-0694">RNA-binding</keyword>
<evidence type="ECO:0000259" key="6">
    <source>
        <dbReference type="PROSITE" id="PS51686"/>
    </source>
</evidence>
<feature type="domain" description="SAM-dependent MTase RsmB/NOP-type" evidence="6">
    <location>
        <begin position="119"/>
        <end position="393"/>
    </location>
</feature>
<feature type="binding site" evidence="5">
    <location>
        <position position="261"/>
    </location>
    <ligand>
        <name>S-adenosyl-L-methionine</name>
        <dbReference type="ChEBI" id="CHEBI:59789"/>
    </ligand>
</feature>
<dbReference type="Pfam" id="PF22458">
    <property type="entry name" value="RsmF-B_ferredox"/>
    <property type="match status" value="1"/>
</dbReference>
<dbReference type="GO" id="GO:0003723">
    <property type="term" value="F:RNA binding"/>
    <property type="evidence" value="ECO:0007669"/>
    <property type="project" value="UniProtKB-UniRule"/>
</dbReference>
<evidence type="ECO:0000256" key="1">
    <source>
        <dbReference type="ARBA" id="ARBA00022603"/>
    </source>
</evidence>
<sequence length="393" mass="41668">MTPAARVQAAIELLDQVVAASREGGAAADTLIARYFKTRRYAGSKDRRAVRDLIYGAIRRAGERPASGRAALLGLAKDRPELIDLFDGSAHGPTPVLPDEPVAEAGVAPAWLVERLSAALDGAEQAALLDRAPLDLRVNRLKATRAMVRERLPEARLGTLSEDALRLPEGFPIETSALWAEGLVEIQDEGSQLIAAACHAAPGMTAIDLCAGAGGKTLALAAEMGGEGRLIACDVDRARLARLGPRAERAGAGGIETRLLDPGREAGALADLEGKADVVLVDAPCSGTGTWRRNPEARWRLTPARLDRLKAMQRQVLAIAAPLVRPGGRLVYAVCSLLDEEGRDQIDAFLAAYPEWRAEAELVAAGRARGAGRLLTPVRDGTDGFFVASLKRP</sequence>
<feature type="binding site" evidence="5">
    <location>
        <position position="282"/>
    </location>
    <ligand>
        <name>S-adenosyl-L-methionine</name>
        <dbReference type="ChEBI" id="CHEBI:59789"/>
    </ligand>
</feature>
<dbReference type="GO" id="GO:0008173">
    <property type="term" value="F:RNA methyltransferase activity"/>
    <property type="evidence" value="ECO:0007669"/>
    <property type="project" value="InterPro"/>
</dbReference>
<comment type="caution">
    <text evidence="7">The sequence shown here is derived from an EMBL/GenBank/DDBJ whole genome shotgun (WGS) entry which is preliminary data.</text>
</comment>
<protein>
    <submittedName>
        <fullName evidence="7">RNA methyltransferase</fullName>
    </submittedName>
</protein>
<dbReference type="InterPro" id="IPR023267">
    <property type="entry name" value="RCMT"/>
</dbReference>
<gene>
    <name evidence="7" type="ORF">CLG96_13580</name>
</gene>
<dbReference type="InterPro" id="IPR049560">
    <property type="entry name" value="MeTrfase_RsmB-F_NOP2_cat"/>
</dbReference>
<dbReference type="InterPro" id="IPR001678">
    <property type="entry name" value="MeTrfase_RsmB-F_NOP2_dom"/>
</dbReference>
<reference evidence="7 8" key="1">
    <citation type="submission" date="2017-09" db="EMBL/GenBank/DDBJ databases">
        <title>Sphingomonas panjinensis sp.nov., isolated from oil-contaminated soil.</title>
        <authorList>
            <person name="Wang L."/>
            <person name="Chen L."/>
        </authorList>
    </citation>
    <scope>NUCLEOTIDE SEQUENCE [LARGE SCALE GENOMIC DNA]</scope>
    <source>
        <strain evidence="7 8">FW-11</strain>
    </source>
</reference>
<dbReference type="PANTHER" id="PTHR22807:SF53">
    <property type="entry name" value="RIBOSOMAL RNA SMALL SUBUNIT METHYLTRANSFERASE B-RELATED"/>
    <property type="match status" value="1"/>
</dbReference>
<comment type="caution">
    <text evidence="5">Lacks conserved residue(s) required for the propagation of feature annotation.</text>
</comment>
<dbReference type="RefSeq" id="WP_107968501.1">
    <property type="nucleotide sequence ID" value="NZ_NWBU01000010.1"/>
</dbReference>
<keyword evidence="1 5" id="KW-0489">Methyltransferase</keyword>
<evidence type="ECO:0000256" key="4">
    <source>
        <dbReference type="ARBA" id="ARBA00022884"/>
    </source>
</evidence>
<dbReference type="PRINTS" id="PR02008">
    <property type="entry name" value="RCMTFAMILY"/>
</dbReference>
<feature type="binding site" evidence="5">
    <location>
        <position position="234"/>
    </location>
    <ligand>
        <name>S-adenosyl-L-methionine</name>
        <dbReference type="ChEBI" id="CHEBI:59789"/>
    </ligand>
</feature>
<keyword evidence="8" id="KW-1185">Reference proteome</keyword>
<evidence type="ECO:0000313" key="8">
    <source>
        <dbReference type="Proteomes" id="UP000244162"/>
    </source>
</evidence>
<evidence type="ECO:0000313" key="7">
    <source>
        <dbReference type="EMBL" id="PTQ10153.1"/>
    </source>
</evidence>
<dbReference type="GO" id="GO:0001510">
    <property type="term" value="P:RNA methylation"/>
    <property type="evidence" value="ECO:0007669"/>
    <property type="project" value="InterPro"/>
</dbReference>
<feature type="active site" description="Nucleophile" evidence="5">
    <location>
        <position position="335"/>
    </location>
</feature>
<evidence type="ECO:0000256" key="2">
    <source>
        <dbReference type="ARBA" id="ARBA00022679"/>
    </source>
</evidence>
<name>A0A2T5FWL3_9SPHN</name>
<keyword evidence="3 5" id="KW-0949">S-adenosyl-L-methionine</keyword>
<dbReference type="SUPFAM" id="SSF53335">
    <property type="entry name" value="S-adenosyl-L-methionine-dependent methyltransferases"/>
    <property type="match status" value="1"/>
</dbReference>
<dbReference type="CDD" id="cd02440">
    <property type="entry name" value="AdoMet_MTases"/>
    <property type="match status" value="1"/>
</dbReference>
<dbReference type="Pfam" id="PF01189">
    <property type="entry name" value="Methyltr_RsmB-F"/>
    <property type="match status" value="1"/>
</dbReference>
<dbReference type="PANTHER" id="PTHR22807">
    <property type="entry name" value="NOP2 YEAST -RELATED NOL1/NOP2/FMU SUN DOMAIN-CONTAINING"/>
    <property type="match status" value="1"/>
</dbReference>
<dbReference type="InterPro" id="IPR054728">
    <property type="entry name" value="RsmB-like_ferredoxin"/>
</dbReference>
<dbReference type="PROSITE" id="PS51686">
    <property type="entry name" value="SAM_MT_RSMB_NOP"/>
    <property type="match status" value="1"/>
</dbReference>
<proteinExistence type="inferred from homology"/>